<evidence type="ECO:0000313" key="2">
    <source>
        <dbReference type="Proteomes" id="UP001732700"/>
    </source>
</evidence>
<name>A0ACD5UGY9_AVESA</name>
<keyword evidence="2" id="KW-1185">Reference proteome</keyword>
<evidence type="ECO:0000313" key="1">
    <source>
        <dbReference type="EnsemblPlants" id="AVESA.00010b.r2.2AG0245750.1.CDS"/>
    </source>
</evidence>
<organism evidence="1 2">
    <name type="scientific">Avena sativa</name>
    <name type="common">Oat</name>
    <dbReference type="NCBI Taxonomy" id="4498"/>
    <lineage>
        <taxon>Eukaryota</taxon>
        <taxon>Viridiplantae</taxon>
        <taxon>Streptophyta</taxon>
        <taxon>Embryophyta</taxon>
        <taxon>Tracheophyta</taxon>
        <taxon>Spermatophyta</taxon>
        <taxon>Magnoliopsida</taxon>
        <taxon>Liliopsida</taxon>
        <taxon>Poales</taxon>
        <taxon>Poaceae</taxon>
        <taxon>BOP clade</taxon>
        <taxon>Pooideae</taxon>
        <taxon>Poodae</taxon>
        <taxon>Poeae</taxon>
        <taxon>Poeae Chloroplast Group 1 (Aveneae type)</taxon>
        <taxon>Aveninae</taxon>
        <taxon>Avena</taxon>
    </lineage>
</organism>
<protein>
    <submittedName>
        <fullName evidence="1">Uncharacterized protein</fullName>
    </submittedName>
</protein>
<sequence>MFTNICKMFVSMEPSPLTVKIEQWFTGLVAGLRALPLDLPGTAVHGALRCRRKLTAVFREELEARKHTSTSKKYDDVMSGFMEMEDEQGKKLSDEEVVDNIISAVVAGYESTATAIMWAMYHLSKSPTALAKLREENVAMSEIKGGSYFITHDDIPKMKYTAKVVEETIRMANIASMMPRVAKRDVEYGGYTIPEGWRVLVMVRSLHTDPNYYADPLTFNPDRWNEAAKPGTYQVFGGGYRICPGNMLAKLQLTIMLHHLSIGYEWDLLNPNAEIDYLPHPKPVDGAAMAFRKLATK</sequence>
<dbReference type="EnsemblPlants" id="AVESA.00010b.r2.2AG0245750.1">
    <property type="protein sequence ID" value="AVESA.00010b.r2.2AG0245750.1.CDS"/>
    <property type="gene ID" value="AVESA.00010b.r2.2AG0245750"/>
</dbReference>
<reference evidence="1" key="1">
    <citation type="submission" date="2021-05" db="EMBL/GenBank/DDBJ databases">
        <authorList>
            <person name="Scholz U."/>
            <person name="Mascher M."/>
            <person name="Fiebig A."/>
        </authorList>
    </citation>
    <scope>NUCLEOTIDE SEQUENCE [LARGE SCALE GENOMIC DNA]</scope>
</reference>
<dbReference type="Proteomes" id="UP001732700">
    <property type="component" value="Chromosome 2A"/>
</dbReference>
<accession>A0ACD5UGY9</accession>
<reference evidence="1" key="2">
    <citation type="submission" date="2025-09" db="UniProtKB">
        <authorList>
            <consortium name="EnsemblPlants"/>
        </authorList>
    </citation>
    <scope>IDENTIFICATION</scope>
</reference>
<proteinExistence type="predicted"/>